<feature type="region of interest" description="Disordered" evidence="1">
    <location>
        <begin position="86"/>
        <end position="125"/>
    </location>
</feature>
<protein>
    <submittedName>
        <fullName evidence="3">Uncharacterized protein</fullName>
    </submittedName>
</protein>
<evidence type="ECO:0000313" key="3">
    <source>
        <dbReference type="WBParaSite" id="TMUE_1000005093.1"/>
    </source>
</evidence>
<feature type="region of interest" description="Disordered" evidence="1">
    <location>
        <begin position="1"/>
        <end position="27"/>
    </location>
</feature>
<dbReference type="Proteomes" id="UP000046395">
    <property type="component" value="Unassembled WGS sequence"/>
</dbReference>
<proteinExistence type="predicted"/>
<evidence type="ECO:0000313" key="2">
    <source>
        <dbReference type="Proteomes" id="UP000046395"/>
    </source>
</evidence>
<organism evidence="2 3">
    <name type="scientific">Trichuris muris</name>
    <name type="common">Mouse whipworm</name>
    <dbReference type="NCBI Taxonomy" id="70415"/>
    <lineage>
        <taxon>Eukaryota</taxon>
        <taxon>Metazoa</taxon>
        <taxon>Ecdysozoa</taxon>
        <taxon>Nematoda</taxon>
        <taxon>Enoplea</taxon>
        <taxon>Dorylaimia</taxon>
        <taxon>Trichinellida</taxon>
        <taxon>Trichuridae</taxon>
        <taxon>Trichuris</taxon>
    </lineage>
</organism>
<dbReference type="AlphaFoldDB" id="A0A5S6QCZ5"/>
<dbReference type="WBParaSite" id="TMUE_1000005093.1">
    <property type="protein sequence ID" value="TMUE_1000005093.1"/>
    <property type="gene ID" value="WBGene00299205"/>
</dbReference>
<accession>A0A5S6QCZ5</accession>
<sequence>MLVEQGDPLGGRAAGRRTENVTTPGGWKGRWSLGRRSGDAVDEDGHYFDDERFVAGLLAGILEPVVPVEVLVHVAGQQAAVWHNVEGGQQTGRRKAGARGRLLPQVGLDDGGRRSPDAFRSGGSG</sequence>
<keyword evidence="2" id="KW-1185">Reference proteome</keyword>
<evidence type="ECO:0000256" key="1">
    <source>
        <dbReference type="SAM" id="MobiDB-lite"/>
    </source>
</evidence>
<reference evidence="3" key="1">
    <citation type="submission" date="2019-12" db="UniProtKB">
        <authorList>
            <consortium name="WormBaseParasite"/>
        </authorList>
    </citation>
    <scope>IDENTIFICATION</scope>
</reference>
<name>A0A5S6QCZ5_TRIMR</name>